<dbReference type="GO" id="GO:0030877">
    <property type="term" value="C:beta-catenin destruction complex"/>
    <property type="evidence" value="ECO:0007669"/>
    <property type="project" value="TreeGrafter"/>
</dbReference>
<dbReference type="InterPro" id="IPR016137">
    <property type="entry name" value="RGS"/>
</dbReference>
<dbReference type="PANTHER" id="PTHR46102">
    <property type="entry name" value="AXIN"/>
    <property type="match status" value="1"/>
</dbReference>
<evidence type="ECO:0000256" key="3">
    <source>
        <dbReference type="ARBA" id="ARBA00022687"/>
    </source>
</evidence>
<dbReference type="GO" id="GO:0031625">
    <property type="term" value="F:ubiquitin protein ligase binding"/>
    <property type="evidence" value="ECO:0007669"/>
    <property type="project" value="TreeGrafter"/>
</dbReference>
<dbReference type="Gene3D" id="1.10.167.10">
    <property type="entry name" value="Regulator of G-protein Signalling 4, domain 2"/>
    <property type="match status" value="1"/>
</dbReference>
<organism evidence="8">
    <name type="scientific">Schistocephalus solidus</name>
    <name type="common">Tapeworm</name>
    <dbReference type="NCBI Taxonomy" id="70667"/>
    <lineage>
        <taxon>Eukaryota</taxon>
        <taxon>Metazoa</taxon>
        <taxon>Spiralia</taxon>
        <taxon>Lophotrochozoa</taxon>
        <taxon>Platyhelminthes</taxon>
        <taxon>Cestoda</taxon>
        <taxon>Eucestoda</taxon>
        <taxon>Diphyllobothriidea</taxon>
        <taxon>Diphyllobothriidae</taxon>
        <taxon>Schistocephalus</taxon>
    </lineage>
</organism>
<dbReference type="GO" id="GO:0019901">
    <property type="term" value="F:protein kinase binding"/>
    <property type="evidence" value="ECO:0007669"/>
    <property type="project" value="TreeGrafter"/>
</dbReference>
<dbReference type="GO" id="GO:0005886">
    <property type="term" value="C:plasma membrane"/>
    <property type="evidence" value="ECO:0007669"/>
    <property type="project" value="TreeGrafter"/>
</dbReference>
<dbReference type="GO" id="GO:0048468">
    <property type="term" value="P:cell development"/>
    <property type="evidence" value="ECO:0007669"/>
    <property type="project" value="TreeGrafter"/>
</dbReference>
<feature type="compositionally biased region" description="Polar residues" evidence="5">
    <location>
        <begin position="650"/>
        <end position="662"/>
    </location>
</feature>
<dbReference type="SMART" id="SM00315">
    <property type="entry name" value="RGS"/>
    <property type="match status" value="1"/>
</dbReference>
<protein>
    <submittedName>
        <fullName evidence="8">Axin-1</fullName>
    </submittedName>
</protein>
<feature type="compositionally biased region" description="Polar residues" evidence="5">
    <location>
        <begin position="163"/>
        <end position="174"/>
    </location>
</feature>
<keyword evidence="3 4" id="KW-0879">Wnt signaling pathway</keyword>
<evidence type="ECO:0000256" key="4">
    <source>
        <dbReference type="PROSITE-ProRule" id="PRU00069"/>
    </source>
</evidence>
<dbReference type="GO" id="GO:0032436">
    <property type="term" value="P:positive regulation of proteasomal ubiquitin-dependent protein catabolic process"/>
    <property type="evidence" value="ECO:0007669"/>
    <property type="project" value="TreeGrafter"/>
</dbReference>
<dbReference type="GO" id="GO:0060090">
    <property type="term" value="F:molecular adaptor activity"/>
    <property type="evidence" value="ECO:0007669"/>
    <property type="project" value="TreeGrafter"/>
</dbReference>
<dbReference type="InterPro" id="IPR044926">
    <property type="entry name" value="RGS_subdomain_2"/>
</dbReference>
<dbReference type="GO" id="GO:0016055">
    <property type="term" value="P:Wnt signaling pathway"/>
    <property type="evidence" value="ECO:0007669"/>
    <property type="project" value="UniProtKB-KW"/>
</dbReference>
<dbReference type="SUPFAM" id="SSF54236">
    <property type="entry name" value="Ubiquitin-like"/>
    <property type="match status" value="1"/>
</dbReference>
<feature type="compositionally biased region" description="Low complexity" evidence="5">
    <location>
        <begin position="636"/>
        <end position="649"/>
    </location>
</feature>
<dbReference type="InterPro" id="IPR036305">
    <property type="entry name" value="RGS_sf"/>
</dbReference>
<feature type="domain" description="RGS" evidence="6">
    <location>
        <begin position="10"/>
        <end position="143"/>
    </location>
</feature>
<accession>A0A0V0JAS8</accession>
<dbReference type="Pfam" id="PF00778">
    <property type="entry name" value="DIX"/>
    <property type="match status" value="1"/>
</dbReference>
<dbReference type="InterPro" id="IPR043581">
    <property type="entry name" value="Axin-like"/>
</dbReference>
<dbReference type="GO" id="GO:0008013">
    <property type="term" value="F:beta-catenin binding"/>
    <property type="evidence" value="ECO:0007669"/>
    <property type="project" value="TreeGrafter"/>
</dbReference>
<feature type="region of interest" description="Disordered" evidence="5">
    <location>
        <begin position="355"/>
        <end position="406"/>
    </location>
</feature>
<dbReference type="PROSITE" id="PS50132">
    <property type="entry name" value="RGS"/>
    <property type="match status" value="1"/>
</dbReference>
<name>A0A0V0JAS8_SCHSO</name>
<sequence>MEIQHHIGEQLDSLLNDSEGVQLFHDFLSTRFSSGHLLDFWFACKGFRSIIDGDDQLKLLQVAKAIYRTYIRTDAASSVPVNESTKREIRSTLTLYSHAHHKNVGCDKKLPVLRSLFDAAQMDIQNKLARSYFLDFLHSDAFRLVRQSLFNPEILANLQSTGLGSSKACTTQSRQKSEKQLVSDSPNQAANRIGDLNETFSAFGHSASHSSASRNFEDPRNVSKPHCADVLQSCRSSSVENSYNAAPLRRPAPAVAGATESANGAEVVTASDLIAFMNATSEIQKPGLIGGGQATSQTAITGANESRKPHTNLAEVDPNAFVQTLSHRLEKVRESRGKMEKLLSRMQPIDAAESTALDSEFSGEKQQHPSQQLEGKDAAVNLPSRSFSREAGGRRRASSSSRFLMTPRASSAAVSGACLRKKLSALVCDDVDDAQVILEDHCSRIWTDEAGEEDLLQLNQSSVEPPTAICPPAALSQRKTHHHRFNPSSHHADVYSISSFDSGVVTCGGLNSSDSESCISRCQNQGTHNRGIYPGGGGGGKYASSSAHKRCFNFPPSTAVLAEDCFGSGGPGCAHNAPWNPALPPPPVCFFCQRPSMNSTPSANRKVPAYQGCWGGTGAYPGPPVYPNQYPEGLQSSRTIRSRSLTSDSPSVFDSGLSSTYDQLPVSRRPRQDASDQQSAETFDSLCTPIPSQMTRVGCPSKEVSDPLRLRDSSFHFPTEKPTINDCGPFVSCCINPTGPPFSPGDDNNLPYRSDHKSRTIACEVGQKASETSSVKPTSGGIGPVGLVVGYYLCDDPVPYRTVWTGSVPPQTSTDGGAGDQQSSMDTATSANDKASIGASCADITHPASITLGQFKQLVAKKGVYRYFFKTASDEFGTGVVHEEIGDDNAYLPLWEGKVIARVERAD</sequence>
<evidence type="ECO:0000256" key="2">
    <source>
        <dbReference type="ARBA" id="ARBA00022490"/>
    </source>
</evidence>
<evidence type="ECO:0000256" key="1">
    <source>
        <dbReference type="ARBA" id="ARBA00004496"/>
    </source>
</evidence>
<feature type="region of interest" description="Disordered" evidence="5">
    <location>
        <begin position="806"/>
        <end position="831"/>
    </location>
</feature>
<comment type="subcellular location">
    <subcellularLocation>
        <location evidence="1">Cytoplasm</location>
    </subcellularLocation>
</comment>
<dbReference type="Pfam" id="PF00615">
    <property type="entry name" value="RGS"/>
    <property type="match status" value="1"/>
</dbReference>
<dbReference type="GO" id="GO:0090090">
    <property type="term" value="P:negative regulation of canonical Wnt signaling pathway"/>
    <property type="evidence" value="ECO:0007669"/>
    <property type="project" value="InterPro"/>
</dbReference>
<evidence type="ECO:0000259" key="7">
    <source>
        <dbReference type="PROSITE" id="PS50841"/>
    </source>
</evidence>
<evidence type="ECO:0000313" key="8">
    <source>
        <dbReference type="EMBL" id="JAP62780.1"/>
    </source>
</evidence>
<dbReference type="GO" id="GO:0005737">
    <property type="term" value="C:cytoplasm"/>
    <property type="evidence" value="ECO:0007669"/>
    <property type="project" value="UniProtKB-SubCell"/>
</dbReference>
<reference evidence="8" key="1">
    <citation type="submission" date="2016-01" db="EMBL/GenBank/DDBJ databases">
        <title>Reference transcriptome for the parasite Schistocephalus solidus: insights into the molecular evolution of parasitism.</title>
        <authorList>
            <person name="Hebert F.O."/>
            <person name="Grambauer S."/>
            <person name="Barber I."/>
            <person name="Landry C.R."/>
            <person name="Aubin-Horth N."/>
        </authorList>
    </citation>
    <scope>NUCLEOTIDE SEQUENCE</scope>
</reference>
<dbReference type="AlphaFoldDB" id="A0A0V0JAS8"/>
<dbReference type="InterPro" id="IPR029071">
    <property type="entry name" value="Ubiquitin-like_domsf"/>
</dbReference>
<dbReference type="EMBL" id="GEEE01000445">
    <property type="protein sequence ID" value="JAP62780.1"/>
    <property type="molecule type" value="Transcribed_RNA"/>
</dbReference>
<evidence type="ECO:0000256" key="5">
    <source>
        <dbReference type="SAM" id="MobiDB-lite"/>
    </source>
</evidence>
<feature type="region of interest" description="Disordered" evidence="5">
    <location>
        <begin position="163"/>
        <end position="190"/>
    </location>
</feature>
<dbReference type="PANTHER" id="PTHR46102:SF2">
    <property type="entry name" value="AXIN"/>
    <property type="match status" value="1"/>
</dbReference>
<dbReference type="SUPFAM" id="SSF48097">
    <property type="entry name" value="Regulator of G-protein signaling, RGS"/>
    <property type="match status" value="1"/>
</dbReference>
<dbReference type="PROSITE" id="PS50841">
    <property type="entry name" value="DIX"/>
    <property type="match status" value="1"/>
</dbReference>
<evidence type="ECO:0000259" key="6">
    <source>
        <dbReference type="PROSITE" id="PS50132"/>
    </source>
</evidence>
<dbReference type="InterPro" id="IPR001158">
    <property type="entry name" value="DIX"/>
</dbReference>
<feature type="region of interest" description="Disordered" evidence="5">
    <location>
        <begin position="625"/>
        <end position="684"/>
    </location>
</feature>
<dbReference type="Gene3D" id="2.40.240.130">
    <property type="match status" value="1"/>
</dbReference>
<feature type="domain" description="DIX" evidence="7">
    <location>
        <begin position="822"/>
        <end position="907"/>
    </location>
</feature>
<dbReference type="GO" id="GO:0005634">
    <property type="term" value="C:nucleus"/>
    <property type="evidence" value="ECO:0007669"/>
    <property type="project" value="TreeGrafter"/>
</dbReference>
<keyword evidence="2" id="KW-0963">Cytoplasm</keyword>
<dbReference type="InterPro" id="IPR038207">
    <property type="entry name" value="DIX_dom_sf"/>
</dbReference>
<dbReference type="SMART" id="SM00021">
    <property type="entry name" value="DAX"/>
    <property type="match status" value="1"/>
</dbReference>
<gene>
    <name evidence="8" type="primary">AXIN1</name>
    <name evidence="8" type="ORF">TR128547</name>
</gene>
<proteinExistence type="predicted"/>